<comment type="similarity">
    <text evidence="9">Belongs to the MntA antitoxin family.</text>
</comment>
<evidence type="ECO:0000256" key="7">
    <source>
        <dbReference type="ARBA" id="ARBA00022840"/>
    </source>
</evidence>
<name>G0GEA1_WINT7</name>
<dbReference type="STRING" id="869211.Spith_1183"/>
<keyword evidence="8" id="KW-0460">Magnesium</keyword>
<protein>
    <submittedName>
        <fullName evidence="11">DNA polymerase beta domain protein region</fullName>
    </submittedName>
</protein>
<dbReference type="KEGG" id="stq:Spith_1183"/>
<dbReference type="GO" id="GO:0005524">
    <property type="term" value="F:ATP binding"/>
    <property type="evidence" value="ECO:0007669"/>
    <property type="project" value="UniProtKB-KW"/>
</dbReference>
<evidence type="ECO:0000256" key="4">
    <source>
        <dbReference type="ARBA" id="ARBA00022695"/>
    </source>
</evidence>
<keyword evidence="5" id="KW-0479">Metal-binding</keyword>
<dbReference type="GO" id="GO:0046872">
    <property type="term" value="F:metal ion binding"/>
    <property type="evidence" value="ECO:0007669"/>
    <property type="project" value="UniProtKB-KW"/>
</dbReference>
<evidence type="ECO:0000256" key="1">
    <source>
        <dbReference type="ARBA" id="ARBA00001946"/>
    </source>
</evidence>
<dbReference type="Gene3D" id="3.30.460.10">
    <property type="entry name" value="Beta Polymerase, domain 2"/>
    <property type="match status" value="1"/>
</dbReference>
<keyword evidence="4" id="KW-0548">Nucleotidyltransferase</keyword>
<dbReference type="Proteomes" id="UP000007254">
    <property type="component" value="Chromosome"/>
</dbReference>
<accession>G0GEA1</accession>
<dbReference type="GO" id="GO:0016779">
    <property type="term" value="F:nucleotidyltransferase activity"/>
    <property type="evidence" value="ECO:0007669"/>
    <property type="project" value="UniProtKB-KW"/>
</dbReference>
<gene>
    <name evidence="11" type="ordered locus">Spith_1183</name>
</gene>
<dbReference type="InterPro" id="IPR002934">
    <property type="entry name" value="Polymerase_NTP_transf_dom"/>
</dbReference>
<dbReference type="CDD" id="cd05403">
    <property type="entry name" value="NT_KNTase_like"/>
    <property type="match status" value="1"/>
</dbReference>
<dbReference type="RefSeq" id="WP_014624799.1">
    <property type="nucleotide sequence ID" value="NC_017583.1"/>
</dbReference>
<dbReference type="HOGENOM" id="CLU_130257_4_1_12"/>
<dbReference type="EMBL" id="CP002903">
    <property type="protein sequence ID" value="AEJ61454.1"/>
    <property type="molecule type" value="Genomic_DNA"/>
</dbReference>
<keyword evidence="2" id="KW-1277">Toxin-antitoxin system</keyword>
<keyword evidence="7" id="KW-0067">ATP-binding</keyword>
<evidence type="ECO:0000256" key="3">
    <source>
        <dbReference type="ARBA" id="ARBA00022679"/>
    </source>
</evidence>
<dbReference type="Pfam" id="PF01909">
    <property type="entry name" value="NTP_transf_2"/>
    <property type="match status" value="1"/>
</dbReference>
<comment type="cofactor">
    <cofactor evidence="1">
        <name>Mg(2+)</name>
        <dbReference type="ChEBI" id="CHEBI:18420"/>
    </cofactor>
</comment>
<keyword evidence="12" id="KW-1185">Reference proteome</keyword>
<evidence type="ECO:0000256" key="5">
    <source>
        <dbReference type="ARBA" id="ARBA00022723"/>
    </source>
</evidence>
<dbReference type="OrthoDB" id="5422245at2"/>
<dbReference type="InterPro" id="IPR043519">
    <property type="entry name" value="NT_sf"/>
</dbReference>
<keyword evidence="3" id="KW-0808">Transferase</keyword>
<feature type="domain" description="Polymerase nucleotidyl transferase" evidence="10">
    <location>
        <begin position="14"/>
        <end position="92"/>
    </location>
</feature>
<dbReference type="SUPFAM" id="SSF81301">
    <property type="entry name" value="Nucleotidyltransferase"/>
    <property type="match status" value="1"/>
</dbReference>
<dbReference type="PANTHER" id="PTHR33571:SF12">
    <property type="entry name" value="BSL3053 PROTEIN"/>
    <property type="match status" value="1"/>
</dbReference>
<dbReference type="InterPro" id="IPR052038">
    <property type="entry name" value="Type-VII_TA_antitoxin"/>
</dbReference>
<proteinExistence type="inferred from homology"/>
<evidence type="ECO:0000313" key="11">
    <source>
        <dbReference type="EMBL" id="AEJ61454.1"/>
    </source>
</evidence>
<sequence>MRLKIDIPEAEIAAFCRRYRVRRLSLFGSVVRGNFGPESDVDVLVEFEPEARMGFLTLSRMARELSAILGRPVDLVPRSGLKPAIRDAILREEQVIYAS</sequence>
<evidence type="ECO:0000256" key="8">
    <source>
        <dbReference type="ARBA" id="ARBA00022842"/>
    </source>
</evidence>
<evidence type="ECO:0000256" key="9">
    <source>
        <dbReference type="ARBA" id="ARBA00038276"/>
    </source>
</evidence>
<dbReference type="PANTHER" id="PTHR33571">
    <property type="entry name" value="SSL8005 PROTEIN"/>
    <property type="match status" value="1"/>
</dbReference>
<evidence type="ECO:0000313" key="12">
    <source>
        <dbReference type="Proteomes" id="UP000007254"/>
    </source>
</evidence>
<evidence type="ECO:0000256" key="6">
    <source>
        <dbReference type="ARBA" id="ARBA00022741"/>
    </source>
</evidence>
<dbReference type="AlphaFoldDB" id="G0GEA1"/>
<organism evidence="11 12">
    <name type="scientific">Winmispira thermophila (strain ATCC 700085 / DSM 6578 / Z-1203)</name>
    <name type="common">Spirochaeta thermophila</name>
    <dbReference type="NCBI Taxonomy" id="869211"/>
    <lineage>
        <taxon>Bacteria</taxon>
        <taxon>Pseudomonadati</taxon>
        <taxon>Spirochaetota</taxon>
        <taxon>Spirochaetia</taxon>
        <taxon>Winmispirales</taxon>
        <taxon>Winmispiraceae</taxon>
        <taxon>Winmispira</taxon>
    </lineage>
</organism>
<keyword evidence="6" id="KW-0547">Nucleotide-binding</keyword>
<evidence type="ECO:0000256" key="2">
    <source>
        <dbReference type="ARBA" id="ARBA00022649"/>
    </source>
</evidence>
<evidence type="ECO:0000259" key="10">
    <source>
        <dbReference type="Pfam" id="PF01909"/>
    </source>
</evidence>
<reference evidence="11 12" key="1">
    <citation type="submission" date="2011-06" db="EMBL/GenBank/DDBJ databases">
        <title>The complete genome of Spirochaeta thermophila DSM 6578.</title>
        <authorList>
            <consortium name="US DOE Joint Genome Institute (JGI-PGF)"/>
            <person name="Lucas S."/>
            <person name="Lapidus A."/>
            <person name="Bruce D."/>
            <person name="Goodwin L."/>
            <person name="Pitluck S."/>
            <person name="Peters L."/>
            <person name="Kyrpides N."/>
            <person name="Mavromatis K."/>
            <person name="Ivanova N."/>
            <person name="Mikailova N."/>
            <person name="Pagani I."/>
            <person name="Chertkov O."/>
            <person name="Detter J.C."/>
            <person name="Tapia R."/>
            <person name="Han C."/>
            <person name="Land M."/>
            <person name="Hauser L."/>
            <person name="Markowitz V."/>
            <person name="Cheng J.-F."/>
            <person name="Hugenholtz P."/>
            <person name="Woyke T."/>
            <person name="Wu D."/>
            <person name="Spring S."/>
            <person name="Merkhoffer B."/>
            <person name="Schneider S."/>
            <person name="Klenk H.-P."/>
            <person name="Eisen J.A."/>
        </authorList>
    </citation>
    <scope>NUCLEOTIDE SEQUENCE [LARGE SCALE GENOMIC DNA]</scope>
    <source>
        <strain evidence="12">ATCC 700085 / DSM 6578 / Z-1203</strain>
    </source>
</reference>